<feature type="compositionally biased region" description="Basic residues" evidence="2">
    <location>
        <begin position="173"/>
        <end position="183"/>
    </location>
</feature>
<feature type="coiled-coil region" evidence="1">
    <location>
        <begin position="194"/>
        <end position="267"/>
    </location>
</feature>
<evidence type="ECO:0000256" key="1">
    <source>
        <dbReference type="SAM" id="Coils"/>
    </source>
</evidence>
<accession>A0A0D0DTP6</accession>
<dbReference type="InParanoid" id="A0A0D0DTP6"/>
<dbReference type="InterPro" id="IPR033349">
    <property type="entry name" value="ATRIP"/>
</dbReference>
<feature type="compositionally biased region" description="Basic and acidic residues" evidence="2">
    <location>
        <begin position="76"/>
        <end position="90"/>
    </location>
</feature>
<name>A0A0D0DTP6_9AGAM</name>
<proteinExistence type="predicted"/>
<feature type="region of interest" description="Disordered" evidence="2">
    <location>
        <begin position="286"/>
        <end position="410"/>
    </location>
</feature>
<dbReference type="Proteomes" id="UP000054538">
    <property type="component" value="Unassembled WGS sequence"/>
</dbReference>
<gene>
    <name evidence="3" type="ORF">PAXRUDRAFT_824987</name>
</gene>
<dbReference type="AlphaFoldDB" id="A0A0D0DTP6"/>
<dbReference type="EMBL" id="KN824939">
    <property type="protein sequence ID" value="KIK97358.1"/>
    <property type="molecule type" value="Genomic_DNA"/>
</dbReference>
<dbReference type="OrthoDB" id="3366922at2759"/>
<keyword evidence="1" id="KW-0175">Coiled coil</keyword>
<reference evidence="4" key="2">
    <citation type="submission" date="2015-01" db="EMBL/GenBank/DDBJ databases">
        <title>Evolutionary Origins and Diversification of the Mycorrhizal Mutualists.</title>
        <authorList>
            <consortium name="DOE Joint Genome Institute"/>
            <consortium name="Mycorrhizal Genomics Consortium"/>
            <person name="Kohler A."/>
            <person name="Kuo A."/>
            <person name="Nagy L.G."/>
            <person name="Floudas D."/>
            <person name="Copeland A."/>
            <person name="Barry K.W."/>
            <person name="Cichocki N."/>
            <person name="Veneault-Fourrey C."/>
            <person name="LaButti K."/>
            <person name="Lindquist E.A."/>
            <person name="Lipzen A."/>
            <person name="Lundell T."/>
            <person name="Morin E."/>
            <person name="Murat C."/>
            <person name="Riley R."/>
            <person name="Ohm R."/>
            <person name="Sun H."/>
            <person name="Tunlid A."/>
            <person name="Henrissat B."/>
            <person name="Grigoriev I.V."/>
            <person name="Hibbett D.S."/>
            <person name="Martin F."/>
        </authorList>
    </citation>
    <scope>NUCLEOTIDE SEQUENCE [LARGE SCALE GENOMIC DNA]</scope>
    <source>
        <strain evidence="4">Ve08.2h10</strain>
    </source>
</reference>
<dbReference type="HOGENOM" id="CLU_009272_0_0_1"/>
<evidence type="ECO:0000256" key="2">
    <source>
        <dbReference type="SAM" id="MobiDB-lite"/>
    </source>
</evidence>
<feature type="compositionally biased region" description="Polar residues" evidence="2">
    <location>
        <begin position="391"/>
        <end position="410"/>
    </location>
</feature>
<organism evidence="3 4">
    <name type="scientific">Paxillus rubicundulus Ve08.2h10</name>
    <dbReference type="NCBI Taxonomy" id="930991"/>
    <lineage>
        <taxon>Eukaryota</taxon>
        <taxon>Fungi</taxon>
        <taxon>Dikarya</taxon>
        <taxon>Basidiomycota</taxon>
        <taxon>Agaricomycotina</taxon>
        <taxon>Agaricomycetes</taxon>
        <taxon>Agaricomycetidae</taxon>
        <taxon>Boletales</taxon>
        <taxon>Paxilineae</taxon>
        <taxon>Paxillaceae</taxon>
        <taxon>Paxillus</taxon>
    </lineage>
</organism>
<dbReference type="GO" id="GO:0000077">
    <property type="term" value="P:DNA damage checkpoint signaling"/>
    <property type="evidence" value="ECO:0007669"/>
    <property type="project" value="InterPro"/>
</dbReference>
<sequence>MHDSDDSYFSDDLVLDDQTLAVLDEEESKFKRNTSQTQQDVGPPAKRQKTTTICQPAKILYRSGTLDDTEDLPDVSIRHDGTYELQDRQRPASGSSTRPRIASGPPVVTQLEAGRGPPSAASVYRGSVPPVRDHSATGPARGVQPPARPPPSTRGIRVSQPPTPSQGVSRSQSRSHPHQHVSKRAPTTASDAYVADLLQQIEELRRKNEMTQAEMESTLNAKFVKEGEVTNLRKRLEKTAQEHSAQLAKLKSAKEEADAKHLLLQKQYEADRERLKTEFTFRQLELETSMRKPPGSVRPKKIAQGVAPTPSPVPSQPRFWGQGSVAGPSRPAPESPRRPRFGVISDFERPKKGPSADARNLPSGFQTGPPHSQVVAGSKGKGKAPHIISQAPLSSPLGSPTRQGPTSQNFQPDVFFAQVDDAGHSDDFPPVDVDIPNDVNMVDETNPATTPSPVEEEIANVGTLQDWNSVLHRTILTHILEGSKMSTLQLLMGASIADTDQAQSYSAALTQILDILASVPNHPGRDFNHLATAVCCALCETAKLLATNDLITPLTALLNLLINLSYTLPSFHAPLMSQRTSEQDETPQLLWVLCKIIRDQLRKLDTAIEQEQPELCSLGKQTLSLLEVLVLKIPDDLEDVLSAIPLSPSVITILLQPNRPQWFLIESVRVLLWLSTRRVLFRSLLSFPEFEQEGNDVKPPDFTHLPQIDLACSLLADTDRKGPEADELKSHIIMFFGMLSTAHPNAYTLLVESQELIPSMVFYLYHLVTRIWNEDEVLSNDPQAASRTICMINHTTLLLHHLVIGEDSTLNLRERLYRAPMKTYGGLIHFFILTFGRLSYANSPYWLDAKDRQRLVQVAEIARPLLELVIQGPELDSIWETYQDEAEDNREAAMDVDDEEAEARKLDYHPLTQLAQA</sequence>
<dbReference type="PANTHER" id="PTHR28594">
    <property type="entry name" value="ATR-INTERACTING PROTEIN"/>
    <property type="match status" value="1"/>
</dbReference>
<evidence type="ECO:0008006" key="5">
    <source>
        <dbReference type="Google" id="ProtNLM"/>
    </source>
</evidence>
<evidence type="ECO:0000313" key="3">
    <source>
        <dbReference type="EMBL" id="KIK97358.1"/>
    </source>
</evidence>
<feature type="region of interest" description="Disordered" evidence="2">
    <location>
        <begin position="26"/>
        <end position="191"/>
    </location>
</feature>
<evidence type="ECO:0000313" key="4">
    <source>
        <dbReference type="Proteomes" id="UP000054538"/>
    </source>
</evidence>
<protein>
    <recommendedName>
        <fullName evidence="5">DNA repair protein Rad26</fullName>
    </recommendedName>
</protein>
<dbReference type="PANTHER" id="PTHR28594:SF1">
    <property type="entry name" value="ATR-INTERACTING PROTEIN"/>
    <property type="match status" value="1"/>
</dbReference>
<reference evidence="3 4" key="1">
    <citation type="submission" date="2014-04" db="EMBL/GenBank/DDBJ databases">
        <authorList>
            <consortium name="DOE Joint Genome Institute"/>
            <person name="Kuo A."/>
            <person name="Kohler A."/>
            <person name="Jargeat P."/>
            <person name="Nagy L.G."/>
            <person name="Floudas D."/>
            <person name="Copeland A."/>
            <person name="Barry K.W."/>
            <person name="Cichocki N."/>
            <person name="Veneault-Fourrey C."/>
            <person name="LaButti K."/>
            <person name="Lindquist E.A."/>
            <person name="Lipzen A."/>
            <person name="Lundell T."/>
            <person name="Morin E."/>
            <person name="Murat C."/>
            <person name="Sun H."/>
            <person name="Tunlid A."/>
            <person name="Henrissat B."/>
            <person name="Grigoriev I.V."/>
            <person name="Hibbett D.S."/>
            <person name="Martin F."/>
            <person name="Nordberg H.P."/>
            <person name="Cantor M.N."/>
            <person name="Hua S.X."/>
        </authorList>
    </citation>
    <scope>NUCLEOTIDE SEQUENCE [LARGE SCALE GENOMIC DNA]</scope>
    <source>
        <strain evidence="3 4">Ve08.2h10</strain>
    </source>
</reference>
<keyword evidence="4" id="KW-1185">Reference proteome</keyword>